<name>A0AAN6X0B0_9PEZI</name>
<dbReference type="InterPro" id="IPR002495">
    <property type="entry name" value="Glyco_trans_8"/>
</dbReference>
<dbReference type="GO" id="GO:0016757">
    <property type="term" value="F:glycosyltransferase activity"/>
    <property type="evidence" value="ECO:0007669"/>
    <property type="project" value="InterPro"/>
</dbReference>
<dbReference type="EMBL" id="MU864359">
    <property type="protein sequence ID" value="KAK4191520.1"/>
    <property type="molecule type" value="Genomic_DNA"/>
</dbReference>
<keyword evidence="2" id="KW-0808">Transferase</keyword>
<dbReference type="AlphaFoldDB" id="A0AAN6X0B0"/>
<evidence type="ECO:0000313" key="3">
    <source>
        <dbReference type="Proteomes" id="UP001302126"/>
    </source>
</evidence>
<accession>A0AAN6X0B0</accession>
<organism evidence="2 3">
    <name type="scientific">Podospora australis</name>
    <dbReference type="NCBI Taxonomy" id="1536484"/>
    <lineage>
        <taxon>Eukaryota</taxon>
        <taxon>Fungi</taxon>
        <taxon>Dikarya</taxon>
        <taxon>Ascomycota</taxon>
        <taxon>Pezizomycotina</taxon>
        <taxon>Sordariomycetes</taxon>
        <taxon>Sordariomycetidae</taxon>
        <taxon>Sordariales</taxon>
        <taxon>Podosporaceae</taxon>
        <taxon>Podospora</taxon>
    </lineage>
</organism>
<reference evidence="2" key="1">
    <citation type="journal article" date="2023" name="Mol. Phylogenet. Evol.">
        <title>Genome-scale phylogeny and comparative genomics of the fungal order Sordariales.</title>
        <authorList>
            <person name="Hensen N."/>
            <person name="Bonometti L."/>
            <person name="Westerberg I."/>
            <person name="Brannstrom I.O."/>
            <person name="Guillou S."/>
            <person name="Cros-Aarteil S."/>
            <person name="Calhoun S."/>
            <person name="Haridas S."/>
            <person name="Kuo A."/>
            <person name="Mondo S."/>
            <person name="Pangilinan J."/>
            <person name="Riley R."/>
            <person name="LaButti K."/>
            <person name="Andreopoulos B."/>
            <person name="Lipzen A."/>
            <person name="Chen C."/>
            <person name="Yan M."/>
            <person name="Daum C."/>
            <person name="Ng V."/>
            <person name="Clum A."/>
            <person name="Steindorff A."/>
            <person name="Ohm R.A."/>
            <person name="Martin F."/>
            <person name="Silar P."/>
            <person name="Natvig D.O."/>
            <person name="Lalanne C."/>
            <person name="Gautier V."/>
            <person name="Ament-Velasquez S.L."/>
            <person name="Kruys A."/>
            <person name="Hutchinson M.I."/>
            <person name="Powell A.J."/>
            <person name="Barry K."/>
            <person name="Miller A.N."/>
            <person name="Grigoriev I.V."/>
            <person name="Debuchy R."/>
            <person name="Gladieux P."/>
            <person name="Hiltunen Thoren M."/>
            <person name="Johannesson H."/>
        </authorList>
    </citation>
    <scope>NUCLEOTIDE SEQUENCE</scope>
    <source>
        <strain evidence="2">PSN309</strain>
    </source>
</reference>
<dbReference type="Gene3D" id="3.90.550.10">
    <property type="entry name" value="Spore Coat Polysaccharide Biosynthesis Protein SpsA, Chain A"/>
    <property type="match status" value="1"/>
</dbReference>
<protein>
    <submittedName>
        <fullName evidence="2">Nucleotide-diphospho-sugar transferase</fullName>
    </submittedName>
</protein>
<proteinExistence type="predicted"/>
<dbReference type="InterPro" id="IPR050587">
    <property type="entry name" value="GNT1/Glycosyltrans_8"/>
</dbReference>
<sequence>MSDGTRAVDSDNVWTTLITNLSYLPGLLTLHYSLVVRAKSRYPLVALYTDAFPEEGLAALRARGIPHQRIEDSEEEEEEEENQYPNDPRFNDCWTKLAPFSLVQYSRIVQLDSDMLCLQNMDELFDLPLSSSPSSSSTSGSLSPDDTEDTGYIFAAGHACTCNPLSLPHYPPSWTPASCAFTAFHSSPDSAQTEGGNVGPLGYLNGGLTVVVPSLEHYRSILNYMHTNGKNLDFADQSLLSDLFKGQWMTLPYIYNALKTMRWKGVHDKIWRDGEVKCLHYILTPKPWEEEVDEKTGKIIGKGGRVDETHQWWVDINSERKKWEETKRVVRDGW</sequence>
<dbReference type="SUPFAM" id="SSF53448">
    <property type="entry name" value="Nucleotide-diphospho-sugar transferases"/>
    <property type="match status" value="1"/>
</dbReference>
<dbReference type="Proteomes" id="UP001302126">
    <property type="component" value="Unassembled WGS sequence"/>
</dbReference>
<dbReference type="Pfam" id="PF01501">
    <property type="entry name" value="Glyco_transf_8"/>
    <property type="match status" value="1"/>
</dbReference>
<feature type="region of interest" description="Disordered" evidence="1">
    <location>
        <begin position="68"/>
        <end position="88"/>
    </location>
</feature>
<evidence type="ECO:0000256" key="1">
    <source>
        <dbReference type="SAM" id="MobiDB-lite"/>
    </source>
</evidence>
<reference evidence="2" key="2">
    <citation type="submission" date="2023-05" db="EMBL/GenBank/DDBJ databases">
        <authorList>
            <consortium name="Lawrence Berkeley National Laboratory"/>
            <person name="Steindorff A."/>
            <person name="Hensen N."/>
            <person name="Bonometti L."/>
            <person name="Westerberg I."/>
            <person name="Brannstrom I.O."/>
            <person name="Guillou S."/>
            <person name="Cros-Aarteil S."/>
            <person name="Calhoun S."/>
            <person name="Haridas S."/>
            <person name="Kuo A."/>
            <person name="Mondo S."/>
            <person name="Pangilinan J."/>
            <person name="Riley R."/>
            <person name="Labutti K."/>
            <person name="Andreopoulos B."/>
            <person name="Lipzen A."/>
            <person name="Chen C."/>
            <person name="Yanf M."/>
            <person name="Daum C."/>
            <person name="Ng V."/>
            <person name="Clum A."/>
            <person name="Ohm R."/>
            <person name="Martin F."/>
            <person name="Silar P."/>
            <person name="Natvig D."/>
            <person name="Lalanne C."/>
            <person name="Gautier V."/>
            <person name="Ament-Velasquez S.L."/>
            <person name="Kruys A."/>
            <person name="Hutchinson M.I."/>
            <person name="Powell A.J."/>
            <person name="Barry K."/>
            <person name="Miller A.N."/>
            <person name="Grigoriev I.V."/>
            <person name="Debuchy R."/>
            <person name="Gladieux P."/>
            <person name="Thoren M.H."/>
            <person name="Johannesson H."/>
        </authorList>
    </citation>
    <scope>NUCLEOTIDE SEQUENCE</scope>
    <source>
        <strain evidence="2">PSN309</strain>
    </source>
</reference>
<dbReference type="InterPro" id="IPR029044">
    <property type="entry name" value="Nucleotide-diphossugar_trans"/>
</dbReference>
<comment type="caution">
    <text evidence="2">The sequence shown here is derived from an EMBL/GenBank/DDBJ whole genome shotgun (WGS) entry which is preliminary data.</text>
</comment>
<gene>
    <name evidence="2" type="ORF">QBC35DRAFT_537544</name>
</gene>
<evidence type="ECO:0000313" key="2">
    <source>
        <dbReference type="EMBL" id="KAK4191520.1"/>
    </source>
</evidence>
<feature type="compositionally biased region" description="Acidic residues" evidence="1">
    <location>
        <begin position="72"/>
        <end position="82"/>
    </location>
</feature>
<keyword evidence="3" id="KW-1185">Reference proteome</keyword>
<dbReference type="PANTHER" id="PTHR11183">
    <property type="entry name" value="GLYCOGENIN SUBFAMILY MEMBER"/>
    <property type="match status" value="1"/>
</dbReference>